<evidence type="ECO:0000256" key="6">
    <source>
        <dbReference type="ARBA" id="ARBA00023180"/>
    </source>
</evidence>
<organism evidence="9 10">
    <name type="scientific">Pinctada imbricata</name>
    <name type="common">Atlantic pearl-oyster</name>
    <name type="synonym">Pinctada martensii</name>
    <dbReference type="NCBI Taxonomy" id="66713"/>
    <lineage>
        <taxon>Eukaryota</taxon>
        <taxon>Metazoa</taxon>
        <taxon>Spiralia</taxon>
        <taxon>Lophotrochozoa</taxon>
        <taxon>Mollusca</taxon>
        <taxon>Bivalvia</taxon>
        <taxon>Autobranchia</taxon>
        <taxon>Pteriomorphia</taxon>
        <taxon>Pterioida</taxon>
        <taxon>Pterioidea</taxon>
        <taxon>Pteriidae</taxon>
        <taxon>Pinctada</taxon>
    </lineage>
</organism>
<keyword evidence="3 7" id="KW-0732">Signal</keyword>
<dbReference type="FunFam" id="2.60.120.230:FF:000001">
    <property type="entry name" value="Monooxygenase, DBH-like 1"/>
    <property type="match status" value="1"/>
</dbReference>
<dbReference type="InterPro" id="IPR000945">
    <property type="entry name" value="DBH-like"/>
</dbReference>
<keyword evidence="6" id="KW-0325">Glycoprotein</keyword>
<dbReference type="InterPro" id="IPR000323">
    <property type="entry name" value="Cu2_ascorb_mOase_N"/>
</dbReference>
<dbReference type="GO" id="GO:0004500">
    <property type="term" value="F:dopamine beta-monooxygenase activity"/>
    <property type="evidence" value="ECO:0007669"/>
    <property type="project" value="InterPro"/>
</dbReference>
<dbReference type="FunFam" id="2.60.40.1210:FF:000001">
    <property type="entry name" value="Monooxygenase, DBH-like 1, like"/>
    <property type="match status" value="2"/>
</dbReference>
<comment type="subcellular location">
    <subcellularLocation>
        <location evidence="1">Membrane</location>
    </subcellularLocation>
</comment>
<evidence type="ECO:0000256" key="3">
    <source>
        <dbReference type="ARBA" id="ARBA00022729"/>
    </source>
</evidence>
<dbReference type="SUPFAM" id="SSF49742">
    <property type="entry name" value="PHM/PNGase F"/>
    <property type="match status" value="5"/>
</dbReference>
<dbReference type="InterPro" id="IPR045266">
    <property type="entry name" value="DOH_DOMON"/>
</dbReference>
<feature type="domain" description="DOMON" evidence="8">
    <location>
        <begin position="632"/>
        <end position="749"/>
    </location>
</feature>
<comment type="similarity">
    <text evidence="2">Belongs to the copper type II ascorbate-dependent monooxygenase family.</text>
</comment>
<dbReference type="GO" id="GO:0006589">
    <property type="term" value="P:octopamine biosynthetic process"/>
    <property type="evidence" value="ECO:0007669"/>
    <property type="project" value="TreeGrafter"/>
</dbReference>
<evidence type="ECO:0000256" key="5">
    <source>
        <dbReference type="ARBA" id="ARBA00023157"/>
    </source>
</evidence>
<dbReference type="SUPFAM" id="SSF49344">
    <property type="entry name" value="CBD9-like"/>
    <property type="match status" value="2"/>
</dbReference>
<dbReference type="CDD" id="cd09631">
    <property type="entry name" value="DOMON_DOH"/>
    <property type="match status" value="2"/>
</dbReference>
<dbReference type="AlphaFoldDB" id="A0AA89C5C3"/>
<evidence type="ECO:0000313" key="9">
    <source>
        <dbReference type="EMBL" id="KAK3101729.1"/>
    </source>
</evidence>
<dbReference type="Gene3D" id="2.60.40.1210">
    <property type="entry name" value="Cellobiose dehydrogenase, cytochrome domain"/>
    <property type="match status" value="2"/>
</dbReference>
<reference evidence="9" key="1">
    <citation type="submission" date="2019-08" db="EMBL/GenBank/DDBJ databases">
        <title>The improved chromosome-level genome for the pearl oyster Pinctada fucata martensii using PacBio sequencing and Hi-C.</title>
        <authorList>
            <person name="Zheng Z."/>
        </authorList>
    </citation>
    <scope>NUCLEOTIDE SEQUENCE</scope>
    <source>
        <strain evidence="9">ZZ-2019</strain>
        <tissue evidence="9">Adductor muscle</tissue>
    </source>
</reference>
<dbReference type="EMBL" id="VSWD01000005">
    <property type="protein sequence ID" value="KAK3101729.1"/>
    <property type="molecule type" value="Genomic_DNA"/>
</dbReference>
<dbReference type="Pfam" id="PF01082">
    <property type="entry name" value="Cu2_monooxygen"/>
    <property type="match status" value="2"/>
</dbReference>
<keyword evidence="5" id="KW-1015">Disulfide bond</keyword>
<dbReference type="Proteomes" id="UP001186944">
    <property type="component" value="Unassembled WGS sequence"/>
</dbReference>
<gene>
    <name evidence="9" type="ORF">FSP39_005907</name>
</gene>
<evidence type="ECO:0000256" key="1">
    <source>
        <dbReference type="ARBA" id="ARBA00004370"/>
    </source>
</evidence>
<protein>
    <recommendedName>
        <fullName evidence="8">DOMON domain-containing protein</fullName>
    </recommendedName>
</protein>
<dbReference type="Pfam" id="PF03351">
    <property type="entry name" value="DOMON"/>
    <property type="match status" value="2"/>
</dbReference>
<dbReference type="InterPro" id="IPR024548">
    <property type="entry name" value="Cu2_monoox_C"/>
</dbReference>
<dbReference type="GO" id="GO:0005507">
    <property type="term" value="F:copper ion binding"/>
    <property type="evidence" value="ECO:0007669"/>
    <property type="project" value="InterPro"/>
</dbReference>
<dbReference type="PRINTS" id="PR00767">
    <property type="entry name" value="DBMONOXGNASE"/>
</dbReference>
<dbReference type="Pfam" id="PF03712">
    <property type="entry name" value="Cu2_monoox_C"/>
    <property type="match status" value="3"/>
</dbReference>
<dbReference type="GO" id="GO:0030667">
    <property type="term" value="C:secretory granule membrane"/>
    <property type="evidence" value="ECO:0007669"/>
    <property type="project" value="TreeGrafter"/>
</dbReference>
<dbReference type="Gene3D" id="2.60.120.230">
    <property type="match status" value="2"/>
</dbReference>
<evidence type="ECO:0000256" key="2">
    <source>
        <dbReference type="ARBA" id="ARBA00010676"/>
    </source>
</evidence>
<keyword evidence="4" id="KW-0472">Membrane</keyword>
<dbReference type="PROSITE" id="PS50836">
    <property type="entry name" value="DOMON"/>
    <property type="match status" value="2"/>
</dbReference>
<feature type="chain" id="PRO_5041710393" description="DOMON domain-containing protein" evidence="7">
    <location>
        <begin position="25"/>
        <end position="1126"/>
    </location>
</feature>
<dbReference type="GO" id="GO:0042420">
    <property type="term" value="P:dopamine catabolic process"/>
    <property type="evidence" value="ECO:0007669"/>
    <property type="project" value="TreeGrafter"/>
</dbReference>
<dbReference type="SMART" id="SM00664">
    <property type="entry name" value="DoH"/>
    <property type="match status" value="2"/>
</dbReference>
<dbReference type="PANTHER" id="PTHR10157:SF31">
    <property type="entry name" value="DBH-LIKE MONOOXYGENASE PROTEIN 2-RELATED"/>
    <property type="match status" value="1"/>
</dbReference>
<sequence length="1126" mass="128586">MMHLLSQPLLVIFTLLILNHGVLSVSARTLSLDDQGIPTPTQSYPYQEMLDRNGSYFLFWDKNDTHVTMEVHVKTRGYVGFGLSPNGNMFPADIVIGGVKNGKTYFKDRHSTGKSAPPIDDSQDWILLHGEENNFGTVLKFTRKISTCDKQDMGITDATMRVIYSYHDNDPINDTDMSRMYHGPQHRGSKSITFLSKPETVKLPSDAIEVDLLNNNFKMPKVDTRYQCTVFDLKYLGGKHHIVKAIVQPGNEKLVHHAVLNRCTNVDRRYLNTTYDCFKPTYNRTYQCSIIYAWAVGGQDYYFPEDVGFPLQTSQDDELYIMEMHYNNPTLKSDYVDSSGIRIVVTPSLRPIEAGYVDVGAYVKYFQMVPPHEKSFISTTVCPRECISKALTGLKDGITVFSVFQHAHLLARGIKTRLIRNGVELEPIADDNTYDFDFQAVRKVNRTIYDVDVGVRGSKEQEETGVTGEKPPTEAWVGDHLPSHIRPIAESGIRTRDLKGEKRARYHCAYPAGEVSMRYGGISTRDEMCESFMYYYPKTNMTFCISHPVYDTIPVPYSQLQHYFETSDWTNSTDRAEFKEQLSKSKYNAYCDGFDTKVGVFVIIHTTQTFPLSLDPNLAPSPTEEYPYKEIMDPNGNYHLYFNRNDTHVTMEIHVRTHGYVGFGLSNNGKMFPADIVIGWVKDGKTFFKDRHSVEHAVPIVDKSQDWTLLLGFENSFGTILKFTRKIITCDPDDMDITEATMRAIYSYHPDDPQDENSIPYHGFTTRGARSIMLLSKSEEVKLPDDAFAVDFLNDKFEPVVQDGNENLVHHIVVYKCPIDRKFINITYECFDPNYKEARPCAVAYLAWAVGGEAYYFPENIGLPVAEDNDNDLYILQMHYNNPGLRKDYVDSSGMRLMVTRNIRPIEAGEFMTGVYVNPRFQIVPPHEQSFVSTGYCNAECINKGLKYRPEGIHIISVFQHAHLLAKGIKTRLIRKGTELKPLADDQSYDFDFQDVRRVNRTILPGDSIIVECTYNSMDKTQPTYGGESTSEEMCISFFYYYPRIPLSHCNSGPVFDNVPVSYSNILQYFKIYDWTNATRRAEFQNTINTSKHMTSCGGAWGKTIHETKPVIYPTMTYREPPKCKA</sequence>
<dbReference type="InterPro" id="IPR028460">
    <property type="entry name" value="Tbh/DBH"/>
</dbReference>
<keyword evidence="10" id="KW-1185">Reference proteome</keyword>
<proteinExistence type="inferred from homology"/>
<dbReference type="InterPro" id="IPR036939">
    <property type="entry name" value="Cu2_ascorb_mOase_N_sf"/>
</dbReference>
<evidence type="ECO:0000259" key="8">
    <source>
        <dbReference type="PROSITE" id="PS50836"/>
    </source>
</evidence>
<name>A0AA89C5C3_PINIB</name>
<evidence type="ECO:0000313" key="10">
    <source>
        <dbReference type="Proteomes" id="UP001186944"/>
    </source>
</evidence>
<feature type="domain" description="DOMON" evidence="8">
    <location>
        <begin position="54"/>
        <end position="167"/>
    </location>
</feature>
<dbReference type="InterPro" id="IPR014784">
    <property type="entry name" value="Cu2_ascorb_mOase-like_C"/>
</dbReference>
<dbReference type="InterPro" id="IPR005018">
    <property type="entry name" value="DOMON_domain"/>
</dbReference>
<dbReference type="InterPro" id="IPR008977">
    <property type="entry name" value="PHM/PNGase_F_dom_sf"/>
</dbReference>
<dbReference type="GO" id="GO:0005615">
    <property type="term" value="C:extracellular space"/>
    <property type="evidence" value="ECO:0007669"/>
    <property type="project" value="TreeGrafter"/>
</dbReference>
<dbReference type="PANTHER" id="PTHR10157">
    <property type="entry name" value="DOPAMINE BETA HYDROXYLASE RELATED"/>
    <property type="match status" value="1"/>
</dbReference>
<accession>A0AA89C5C3</accession>
<dbReference type="Gene3D" id="2.60.120.310">
    <property type="entry name" value="Copper type II, ascorbate-dependent monooxygenase, N-terminal domain"/>
    <property type="match status" value="2"/>
</dbReference>
<dbReference type="GO" id="GO:0042421">
    <property type="term" value="P:norepinephrine biosynthetic process"/>
    <property type="evidence" value="ECO:0007669"/>
    <property type="project" value="TreeGrafter"/>
</dbReference>
<evidence type="ECO:0000256" key="4">
    <source>
        <dbReference type="ARBA" id="ARBA00023136"/>
    </source>
</evidence>
<feature type="signal peptide" evidence="7">
    <location>
        <begin position="1"/>
        <end position="24"/>
    </location>
</feature>
<evidence type="ECO:0000256" key="7">
    <source>
        <dbReference type="SAM" id="SignalP"/>
    </source>
</evidence>
<comment type="caution">
    <text evidence="9">The sequence shown here is derived from an EMBL/GenBank/DDBJ whole genome shotgun (WGS) entry which is preliminary data.</text>
</comment>